<proteinExistence type="predicted"/>
<organism evidence="1 2">
    <name type="scientific">Paramuricea clavata</name>
    <name type="common">Red gorgonian</name>
    <name type="synonym">Violescent sea-whip</name>
    <dbReference type="NCBI Taxonomy" id="317549"/>
    <lineage>
        <taxon>Eukaryota</taxon>
        <taxon>Metazoa</taxon>
        <taxon>Cnidaria</taxon>
        <taxon>Anthozoa</taxon>
        <taxon>Octocorallia</taxon>
        <taxon>Malacalcyonacea</taxon>
        <taxon>Plexauridae</taxon>
        <taxon>Paramuricea</taxon>
    </lineage>
</organism>
<dbReference type="Proteomes" id="UP001152795">
    <property type="component" value="Unassembled WGS sequence"/>
</dbReference>
<name>A0A7D9H6S4_PARCT</name>
<dbReference type="Gene3D" id="2.60.40.10">
    <property type="entry name" value="Immunoglobulins"/>
    <property type="match status" value="1"/>
</dbReference>
<dbReference type="SUPFAM" id="SSF48726">
    <property type="entry name" value="Immunoglobulin"/>
    <property type="match status" value="1"/>
</dbReference>
<comment type="caution">
    <text evidence="1">The sequence shown here is derived from an EMBL/GenBank/DDBJ whole genome shotgun (WGS) entry which is preliminary data.</text>
</comment>
<protein>
    <submittedName>
        <fullName evidence="1">Leucine-rich repeat-containing 24-like</fullName>
    </submittedName>
</protein>
<dbReference type="EMBL" id="CACRXK020000024">
    <property type="protein sequence ID" value="CAB3976998.1"/>
    <property type="molecule type" value="Genomic_DNA"/>
</dbReference>
<dbReference type="AlphaFoldDB" id="A0A7D9H6S4"/>
<evidence type="ECO:0000313" key="2">
    <source>
        <dbReference type="Proteomes" id="UP001152795"/>
    </source>
</evidence>
<gene>
    <name evidence="1" type="ORF">PACLA_8A074810</name>
</gene>
<evidence type="ECO:0000313" key="1">
    <source>
        <dbReference type="EMBL" id="CAB3976998.1"/>
    </source>
</evidence>
<keyword evidence="2" id="KW-1185">Reference proteome</keyword>
<reference evidence="1" key="1">
    <citation type="submission" date="2020-04" db="EMBL/GenBank/DDBJ databases">
        <authorList>
            <person name="Alioto T."/>
            <person name="Alioto T."/>
            <person name="Gomez Garrido J."/>
        </authorList>
    </citation>
    <scope>NUCLEOTIDE SEQUENCE</scope>
    <source>
        <strain evidence="1">A484AB</strain>
    </source>
</reference>
<sequence>MTLRSVTRRRIPYLKWSDAGSYQCVAINKLGRHSKSYCLTVVGETAASTEPSKVDSKSSAGTVVVWHVVVSLVSGIIIGILFSYIVFVLYSRRRWCRNRKPERNPDDPKTEADTTYQALDLTKMNTNLENNYQSLQVNDASNYENVTWPH</sequence>
<accession>A0A7D9H6S4</accession>
<dbReference type="InterPro" id="IPR013783">
    <property type="entry name" value="Ig-like_fold"/>
</dbReference>
<dbReference type="InterPro" id="IPR036179">
    <property type="entry name" value="Ig-like_dom_sf"/>
</dbReference>